<protein>
    <recommendedName>
        <fullName evidence="2">FlgD/Vpr Ig-like domain-containing protein</fullName>
    </recommendedName>
</protein>
<organism evidence="3 4">
    <name type="scientific">Nocardioides aromaticivorans</name>
    <dbReference type="NCBI Taxonomy" id="200618"/>
    <lineage>
        <taxon>Bacteria</taxon>
        <taxon>Bacillati</taxon>
        <taxon>Actinomycetota</taxon>
        <taxon>Actinomycetes</taxon>
        <taxon>Propionibacteriales</taxon>
        <taxon>Nocardioidaceae</taxon>
        <taxon>Nocardioides</taxon>
    </lineage>
</organism>
<gene>
    <name evidence="3" type="ORF">BJ993_001009</name>
</gene>
<proteinExistence type="predicted"/>
<dbReference type="Pfam" id="PF13860">
    <property type="entry name" value="FlgD_ig"/>
    <property type="match status" value="1"/>
</dbReference>
<evidence type="ECO:0000256" key="1">
    <source>
        <dbReference type="SAM" id="SignalP"/>
    </source>
</evidence>
<dbReference type="InterPro" id="IPR025965">
    <property type="entry name" value="FlgD/Vpr_Ig-like"/>
</dbReference>
<feature type="chain" id="PRO_5030788931" description="FlgD/Vpr Ig-like domain-containing protein" evidence="1">
    <location>
        <begin position="18"/>
        <end position="281"/>
    </location>
</feature>
<sequence>MVAAVLATLVGVVPAQAAPPDVTAITSSNATIYPNIRTAKRPGTTTITVVSNTDDVSSLEIRDAADTPVRTFDLSESDTVAWGGRDTAGNLVPAGTYTLVAFNGTEAATVTGTVTVSLQRLVRKTYTVRVLPTSQYWKYVGKCSTLRKPSRRGWAGSYGYYANTRCATQTWDASAVITVHLVRVPRAERYVDARVDTYGGAAKAKPRSRGGIEYWNEPGQKWTAFRYTASNVGWHNGATAGAAGLVDGERYLAWRYMAAYKSQYDVAKFRITVHYDVLSAS</sequence>
<keyword evidence="1" id="KW-0732">Signal</keyword>
<feature type="domain" description="FlgD/Vpr Ig-like" evidence="2">
    <location>
        <begin position="41"/>
        <end position="101"/>
    </location>
</feature>
<dbReference type="Gene3D" id="2.60.40.4070">
    <property type="match status" value="1"/>
</dbReference>
<dbReference type="Proteomes" id="UP000562045">
    <property type="component" value="Unassembled WGS sequence"/>
</dbReference>
<evidence type="ECO:0000313" key="3">
    <source>
        <dbReference type="EMBL" id="NYI43929.1"/>
    </source>
</evidence>
<accession>A0A7Y9ZEG1</accession>
<comment type="caution">
    <text evidence="3">The sequence shown here is derived from an EMBL/GenBank/DDBJ whole genome shotgun (WGS) entry which is preliminary data.</text>
</comment>
<reference evidence="3 4" key="1">
    <citation type="submission" date="2020-07" db="EMBL/GenBank/DDBJ databases">
        <title>Sequencing the genomes of 1000 actinobacteria strains.</title>
        <authorList>
            <person name="Klenk H.-P."/>
        </authorList>
    </citation>
    <scope>NUCLEOTIDE SEQUENCE [LARGE SCALE GENOMIC DNA]</scope>
    <source>
        <strain evidence="3 4">DSM 15131</strain>
    </source>
</reference>
<dbReference type="RefSeq" id="WP_179647969.1">
    <property type="nucleotide sequence ID" value="NZ_JACBZM010000001.1"/>
</dbReference>
<dbReference type="EMBL" id="JACBZM010000001">
    <property type="protein sequence ID" value="NYI43929.1"/>
    <property type="molecule type" value="Genomic_DNA"/>
</dbReference>
<dbReference type="AlphaFoldDB" id="A0A7Y9ZEG1"/>
<feature type="signal peptide" evidence="1">
    <location>
        <begin position="1"/>
        <end position="17"/>
    </location>
</feature>
<evidence type="ECO:0000259" key="2">
    <source>
        <dbReference type="Pfam" id="PF13860"/>
    </source>
</evidence>
<name>A0A7Y9ZEG1_9ACTN</name>
<evidence type="ECO:0000313" key="4">
    <source>
        <dbReference type="Proteomes" id="UP000562045"/>
    </source>
</evidence>